<feature type="transmembrane region" description="Helical" evidence="7">
    <location>
        <begin position="183"/>
        <end position="202"/>
    </location>
</feature>
<dbReference type="Pfam" id="PF01529">
    <property type="entry name" value="DHHC"/>
    <property type="match status" value="1"/>
</dbReference>
<dbReference type="GO" id="GO:0016020">
    <property type="term" value="C:membrane"/>
    <property type="evidence" value="ECO:0007669"/>
    <property type="project" value="UniProtKB-SubCell"/>
</dbReference>
<comment type="subcellular location">
    <subcellularLocation>
        <location evidence="1">Membrane</location>
        <topology evidence="1">Multi-pass membrane protein</topology>
    </subcellularLocation>
</comment>
<evidence type="ECO:0000256" key="3">
    <source>
        <dbReference type="ARBA" id="ARBA00022692"/>
    </source>
</evidence>
<keyword evidence="2 7" id="KW-0808">Transferase</keyword>
<keyword evidence="5 7" id="KW-0472">Membrane</keyword>
<proteinExistence type="inferred from homology"/>
<organism evidence="9 10">
    <name type="scientific">Podarcis lilfordi</name>
    <name type="common">Lilford's wall lizard</name>
    <dbReference type="NCBI Taxonomy" id="74358"/>
    <lineage>
        <taxon>Eukaryota</taxon>
        <taxon>Metazoa</taxon>
        <taxon>Chordata</taxon>
        <taxon>Craniata</taxon>
        <taxon>Vertebrata</taxon>
        <taxon>Euteleostomi</taxon>
        <taxon>Lepidosauria</taxon>
        <taxon>Squamata</taxon>
        <taxon>Bifurcata</taxon>
        <taxon>Unidentata</taxon>
        <taxon>Episquamata</taxon>
        <taxon>Laterata</taxon>
        <taxon>Lacertibaenia</taxon>
        <taxon>Lacertidae</taxon>
        <taxon>Podarcis</taxon>
    </lineage>
</organism>
<accession>A0AA35KD41</accession>
<dbReference type="GO" id="GO:0005783">
    <property type="term" value="C:endoplasmic reticulum"/>
    <property type="evidence" value="ECO:0007669"/>
    <property type="project" value="TreeGrafter"/>
</dbReference>
<feature type="transmembrane region" description="Helical" evidence="7">
    <location>
        <begin position="21"/>
        <end position="40"/>
    </location>
</feature>
<keyword evidence="3 7" id="KW-0812">Transmembrane</keyword>
<gene>
    <name evidence="9" type="ORF">PODLI_1B030848</name>
</gene>
<dbReference type="InterPro" id="IPR039859">
    <property type="entry name" value="PFA4/ZDH16/20/ERF2-like"/>
</dbReference>
<keyword evidence="6 7" id="KW-0012">Acyltransferase</keyword>
<evidence type="ECO:0000256" key="6">
    <source>
        <dbReference type="ARBA" id="ARBA00023315"/>
    </source>
</evidence>
<protein>
    <recommendedName>
        <fullName evidence="7">Palmitoyltransferase</fullName>
        <ecNumber evidence="7">2.3.1.225</ecNumber>
    </recommendedName>
</protein>
<evidence type="ECO:0000256" key="7">
    <source>
        <dbReference type="RuleBase" id="RU079119"/>
    </source>
</evidence>
<evidence type="ECO:0000256" key="1">
    <source>
        <dbReference type="ARBA" id="ARBA00004141"/>
    </source>
</evidence>
<dbReference type="PANTHER" id="PTHR22883:SF326">
    <property type="entry name" value="PALMITOYLTRANSFERASE ZDHHC19"/>
    <property type="match status" value="1"/>
</dbReference>
<dbReference type="EC" id="2.3.1.225" evidence="7"/>
<dbReference type="GO" id="GO:0019706">
    <property type="term" value="F:protein-cysteine S-palmitoyltransferase activity"/>
    <property type="evidence" value="ECO:0007669"/>
    <property type="project" value="UniProtKB-EC"/>
</dbReference>
<evidence type="ECO:0000256" key="4">
    <source>
        <dbReference type="ARBA" id="ARBA00022989"/>
    </source>
</evidence>
<dbReference type="GO" id="GO:0005794">
    <property type="term" value="C:Golgi apparatus"/>
    <property type="evidence" value="ECO:0007669"/>
    <property type="project" value="TreeGrafter"/>
</dbReference>
<feature type="transmembrane region" description="Helical" evidence="7">
    <location>
        <begin position="138"/>
        <end position="163"/>
    </location>
</feature>
<comment type="similarity">
    <text evidence="7">Belongs to the DHHC palmitoyltransferase family.</text>
</comment>
<dbReference type="EMBL" id="OX395130">
    <property type="protein sequence ID" value="CAI5776117.1"/>
    <property type="molecule type" value="Genomic_DNA"/>
</dbReference>
<keyword evidence="4 7" id="KW-1133">Transmembrane helix</keyword>
<evidence type="ECO:0000313" key="10">
    <source>
        <dbReference type="Proteomes" id="UP001178461"/>
    </source>
</evidence>
<dbReference type="Proteomes" id="UP001178461">
    <property type="component" value="Chromosome 5"/>
</dbReference>
<evidence type="ECO:0000256" key="2">
    <source>
        <dbReference type="ARBA" id="ARBA00022679"/>
    </source>
</evidence>
<comment type="catalytic activity">
    <reaction evidence="7">
        <text>L-cysteinyl-[protein] + hexadecanoyl-CoA = S-hexadecanoyl-L-cysteinyl-[protein] + CoA</text>
        <dbReference type="Rhea" id="RHEA:36683"/>
        <dbReference type="Rhea" id="RHEA-COMP:10131"/>
        <dbReference type="Rhea" id="RHEA-COMP:11032"/>
        <dbReference type="ChEBI" id="CHEBI:29950"/>
        <dbReference type="ChEBI" id="CHEBI:57287"/>
        <dbReference type="ChEBI" id="CHEBI:57379"/>
        <dbReference type="ChEBI" id="CHEBI:74151"/>
        <dbReference type="EC" id="2.3.1.225"/>
    </reaction>
</comment>
<reference evidence="9" key="1">
    <citation type="submission" date="2022-12" db="EMBL/GenBank/DDBJ databases">
        <authorList>
            <person name="Alioto T."/>
            <person name="Alioto T."/>
            <person name="Gomez Garrido J."/>
        </authorList>
    </citation>
    <scope>NUCLEOTIDE SEQUENCE</scope>
</reference>
<dbReference type="AlphaFoldDB" id="A0AA35KD41"/>
<dbReference type="PROSITE" id="PS50216">
    <property type="entry name" value="DHHC"/>
    <property type="match status" value="1"/>
</dbReference>
<dbReference type="PANTHER" id="PTHR22883">
    <property type="entry name" value="ZINC FINGER DHHC DOMAIN CONTAINING PROTEIN"/>
    <property type="match status" value="1"/>
</dbReference>
<evidence type="ECO:0000256" key="5">
    <source>
        <dbReference type="ARBA" id="ARBA00023136"/>
    </source>
</evidence>
<evidence type="ECO:0000259" key="8">
    <source>
        <dbReference type="Pfam" id="PF01529"/>
    </source>
</evidence>
<dbReference type="InterPro" id="IPR001594">
    <property type="entry name" value="Palmitoyltrfase_DHHC"/>
</dbReference>
<feature type="transmembrane region" description="Helical" evidence="7">
    <location>
        <begin position="46"/>
        <end position="64"/>
    </location>
</feature>
<dbReference type="GO" id="GO:0006612">
    <property type="term" value="P:protein targeting to membrane"/>
    <property type="evidence" value="ECO:0007669"/>
    <property type="project" value="TreeGrafter"/>
</dbReference>
<sequence>MGFAQDGCQSLTSSIFASFHFSTLMGLSCLFFTFPCSWLALHVSWAFPAISGLLFIPTIIYFLLTSFTDTGILHKGIEEELANQAFTMKDLNQHWCNKCQLYCLQHTFHCSWCNTCVEEFDHHCMWVNNCIGYHNLRFFIFFVTFLSGYDLAVLASCLVYLAFNSQQAFSVEKICTVLVTIPTAFYLVPLLLLVCTQIRYILTAHHSCKFQALSFKQPLALNRQDSGWCKRHRTKYRVRSSGVMALGAAEAAELCHVPWVSSMGSAIPGSCPHSCSQDLSRQQKVLKAWRHFLSAMGSLLHREGPRLGGALAEKAEKQVGKKKSSWQMNSQERMVEIPIPDMLDSVELLDPDQDLHWKCQIHGSRRPASSPTATLLSVSDI</sequence>
<name>A0AA35KD41_9SAUR</name>
<feature type="domain" description="Palmitoyltransferase DHHC" evidence="8">
    <location>
        <begin position="92"/>
        <end position="203"/>
    </location>
</feature>
<keyword evidence="10" id="KW-1185">Reference proteome</keyword>
<comment type="domain">
    <text evidence="7">The DHHC domain is required for palmitoyltransferase activity.</text>
</comment>
<evidence type="ECO:0000313" key="9">
    <source>
        <dbReference type="EMBL" id="CAI5776117.1"/>
    </source>
</evidence>